<comment type="caution">
    <text evidence="1">The sequence shown here is derived from an EMBL/GenBank/DDBJ whole genome shotgun (WGS) entry which is preliminary data.</text>
</comment>
<reference evidence="1 2" key="1">
    <citation type="journal article" date="2018" name="Front. Plant Sci.">
        <title>Red Clover (Trifolium pratense) and Zigzag Clover (T. medium) - A Picture of Genomic Similarities and Differences.</title>
        <authorList>
            <person name="Dluhosova J."/>
            <person name="Istvanek J."/>
            <person name="Nedelnik J."/>
            <person name="Repkova J."/>
        </authorList>
    </citation>
    <scope>NUCLEOTIDE SEQUENCE [LARGE SCALE GENOMIC DNA]</scope>
    <source>
        <strain evidence="2">cv. 10/8</strain>
        <tissue evidence="1">Leaf</tissue>
    </source>
</reference>
<protein>
    <submittedName>
        <fullName evidence="1">F-box/LRR-repeat protein</fullName>
    </submittedName>
</protein>
<dbReference type="Pfam" id="PF07723">
    <property type="entry name" value="LRR_2"/>
    <property type="match status" value="1"/>
</dbReference>
<dbReference type="Proteomes" id="UP000265520">
    <property type="component" value="Unassembled WGS sequence"/>
</dbReference>
<feature type="non-terminal residue" evidence="1">
    <location>
        <position position="1"/>
    </location>
</feature>
<keyword evidence="2" id="KW-1185">Reference proteome</keyword>
<evidence type="ECO:0000313" key="1">
    <source>
        <dbReference type="EMBL" id="MCI04440.1"/>
    </source>
</evidence>
<proteinExistence type="predicted"/>
<evidence type="ECO:0000313" key="2">
    <source>
        <dbReference type="Proteomes" id="UP000265520"/>
    </source>
</evidence>
<name>A0A392NYV1_9FABA</name>
<sequence>RDAALPLKTFHLHAEYDNPVQCPIKSITKWVNFMVQHGVEYLHLHGFSSVLLPSLKTLHLEFSSFPKLTDLMLFLSGCPILEDLHTLTLDVSFVSKEESLICNKGKSSLLSLFMILSDDGMEKKNVIIDMYFAF</sequence>
<dbReference type="InterPro" id="IPR013101">
    <property type="entry name" value="LRR_PRU1-like"/>
</dbReference>
<dbReference type="EMBL" id="LXQA010055424">
    <property type="protein sequence ID" value="MCI04440.1"/>
    <property type="molecule type" value="Genomic_DNA"/>
</dbReference>
<organism evidence="1 2">
    <name type="scientific">Trifolium medium</name>
    <dbReference type="NCBI Taxonomy" id="97028"/>
    <lineage>
        <taxon>Eukaryota</taxon>
        <taxon>Viridiplantae</taxon>
        <taxon>Streptophyta</taxon>
        <taxon>Embryophyta</taxon>
        <taxon>Tracheophyta</taxon>
        <taxon>Spermatophyta</taxon>
        <taxon>Magnoliopsida</taxon>
        <taxon>eudicotyledons</taxon>
        <taxon>Gunneridae</taxon>
        <taxon>Pentapetalae</taxon>
        <taxon>rosids</taxon>
        <taxon>fabids</taxon>
        <taxon>Fabales</taxon>
        <taxon>Fabaceae</taxon>
        <taxon>Papilionoideae</taxon>
        <taxon>50 kb inversion clade</taxon>
        <taxon>NPAAA clade</taxon>
        <taxon>Hologalegina</taxon>
        <taxon>IRL clade</taxon>
        <taxon>Trifolieae</taxon>
        <taxon>Trifolium</taxon>
    </lineage>
</organism>
<accession>A0A392NYV1</accession>
<dbReference type="AlphaFoldDB" id="A0A392NYV1"/>